<dbReference type="GO" id="GO:0006351">
    <property type="term" value="P:DNA-templated transcription"/>
    <property type="evidence" value="ECO:0007669"/>
    <property type="project" value="InterPro"/>
</dbReference>
<dbReference type="InterPro" id="IPR036603">
    <property type="entry name" value="RBP11-like"/>
</dbReference>
<dbReference type="Proteomes" id="UP000243459">
    <property type="component" value="Chromosome 9"/>
</dbReference>
<dbReference type="SUPFAM" id="SSF55257">
    <property type="entry name" value="RBP11-like subunits of RNA polymerase"/>
    <property type="match status" value="1"/>
</dbReference>
<comment type="subcellular location">
    <subcellularLocation>
        <location evidence="1">Nucleus</location>
    </subcellularLocation>
</comment>
<evidence type="ECO:0000256" key="7">
    <source>
        <dbReference type="ARBA" id="ARBA00023242"/>
    </source>
</evidence>
<dbReference type="OMA" id="YANESCA"/>
<name>A0A5P1E4X5_ASPOF</name>
<dbReference type="PROSITE" id="PS50102">
    <property type="entry name" value="RRM"/>
    <property type="match status" value="1"/>
</dbReference>
<dbReference type="InterPro" id="IPR033898">
    <property type="entry name" value="RNAP_AC19"/>
</dbReference>
<dbReference type="CDD" id="cd07029">
    <property type="entry name" value="RNAP_I_III_AC19"/>
    <property type="match status" value="1"/>
</dbReference>
<evidence type="ECO:0000256" key="1">
    <source>
        <dbReference type="ARBA" id="ARBA00004123"/>
    </source>
</evidence>
<dbReference type="CDD" id="cd12365">
    <property type="entry name" value="RRM_RNPS1"/>
    <property type="match status" value="1"/>
</dbReference>
<feature type="compositionally biased region" description="Basic residues" evidence="9">
    <location>
        <begin position="220"/>
        <end position="240"/>
    </location>
</feature>
<dbReference type="InterPro" id="IPR012677">
    <property type="entry name" value="Nucleotide-bd_a/b_plait_sf"/>
</dbReference>
<feature type="compositionally biased region" description="Low complexity" evidence="9">
    <location>
        <begin position="261"/>
        <end position="283"/>
    </location>
</feature>
<organism evidence="11 12">
    <name type="scientific">Asparagus officinalis</name>
    <name type="common">Garden asparagus</name>
    <dbReference type="NCBI Taxonomy" id="4686"/>
    <lineage>
        <taxon>Eukaryota</taxon>
        <taxon>Viridiplantae</taxon>
        <taxon>Streptophyta</taxon>
        <taxon>Embryophyta</taxon>
        <taxon>Tracheophyta</taxon>
        <taxon>Spermatophyta</taxon>
        <taxon>Magnoliopsida</taxon>
        <taxon>Liliopsida</taxon>
        <taxon>Asparagales</taxon>
        <taxon>Asparagaceae</taxon>
        <taxon>Asparagoideae</taxon>
        <taxon>Asparagus</taxon>
    </lineage>
</organism>
<keyword evidence="7" id="KW-0539">Nucleus</keyword>
<feature type="compositionally biased region" description="Low complexity" evidence="9">
    <location>
        <begin position="42"/>
        <end position="59"/>
    </location>
</feature>
<dbReference type="PANTHER" id="PTHR15481:SF0">
    <property type="entry name" value="LD23870P-RELATED"/>
    <property type="match status" value="1"/>
</dbReference>
<keyword evidence="2" id="KW-0240">DNA-directed RNA polymerase</keyword>
<dbReference type="GO" id="GO:0005737">
    <property type="term" value="C:cytoplasm"/>
    <property type="evidence" value="ECO:0007669"/>
    <property type="project" value="TreeGrafter"/>
</dbReference>
<dbReference type="GO" id="GO:0000398">
    <property type="term" value="P:mRNA splicing, via spliceosome"/>
    <property type="evidence" value="ECO:0007669"/>
    <property type="project" value="TreeGrafter"/>
</dbReference>
<reference evidence="12" key="1">
    <citation type="journal article" date="2017" name="Nat. Commun.">
        <title>The asparagus genome sheds light on the origin and evolution of a young Y chromosome.</title>
        <authorList>
            <person name="Harkess A."/>
            <person name="Zhou J."/>
            <person name="Xu C."/>
            <person name="Bowers J.E."/>
            <person name="Van der Hulst R."/>
            <person name="Ayyampalayam S."/>
            <person name="Mercati F."/>
            <person name="Riccardi P."/>
            <person name="McKain M.R."/>
            <person name="Kakrana A."/>
            <person name="Tang H."/>
            <person name="Ray J."/>
            <person name="Groenendijk J."/>
            <person name="Arikit S."/>
            <person name="Mathioni S.M."/>
            <person name="Nakano M."/>
            <person name="Shan H."/>
            <person name="Telgmann-Rauber A."/>
            <person name="Kanno A."/>
            <person name="Yue Z."/>
            <person name="Chen H."/>
            <person name="Li W."/>
            <person name="Chen Y."/>
            <person name="Xu X."/>
            <person name="Zhang Y."/>
            <person name="Luo S."/>
            <person name="Chen H."/>
            <person name="Gao J."/>
            <person name="Mao Z."/>
            <person name="Pires J.C."/>
            <person name="Luo M."/>
            <person name="Kudrna D."/>
            <person name="Wing R.A."/>
            <person name="Meyers B.C."/>
            <person name="Yi K."/>
            <person name="Kong H."/>
            <person name="Lavrijsen P."/>
            <person name="Sunseri F."/>
            <person name="Falavigna A."/>
            <person name="Ye Y."/>
            <person name="Leebens-Mack J.H."/>
            <person name="Chen G."/>
        </authorList>
    </citation>
    <scope>NUCLEOTIDE SEQUENCE [LARGE SCALE GENOMIC DNA]</scope>
    <source>
        <strain evidence="12">cv. DH0086</strain>
    </source>
</reference>
<evidence type="ECO:0000256" key="4">
    <source>
        <dbReference type="ARBA" id="ARBA00022884"/>
    </source>
</evidence>
<feature type="region of interest" description="Disordered" evidence="9">
    <location>
        <begin position="175"/>
        <end position="382"/>
    </location>
</feature>
<keyword evidence="12" id="KW-1185">Reference proteome</keyword>
<feature type="region of interest" description="Disordered" evidence="9">
    <location>
        <begin position="1"/>
        <end position="93"/>
    </location>
</feature>
<dbReference type="Gene3D" id="3.30.1360.10">
    <property type="entry name" value="RNA polymerase, RBP11-like subunit"/>
    <property type="match status" value="1"/>
</dbReference>
<evidence type="ECO:0000256" key="6">
    <source>
        <dbReference type="ARBA" id="ARBA00023187"/>
    </source>
</evidence>
<dbReference type="Pfam" id="PF00076">
    <property type="entry name" value="RRM_1"/>
    <property type="match status" value="1"/>
</dbReference>
<evidence type="ECO:0000256" key="5">
    <source>
        <dbReference type="ARBA" id="ARBA00023163"/>
    </source>
</evidence>
<dbReference type="EMBL" id="CM007389">
    <property type="protein sequence ID" value="ONK57681.1"/>
    <property type="molecule type" value="Genomic_DNA"/>
</dbReference>
<dbReference type="Gramene" id="ONK57681">
    <property type="protein sequence ID" value="ONK57681"/>
    <property type="gene ID" value="A4U43_C09F2980"/>
</dbReference>
<protein>
    <recommendedName>
        <fullName evidence="10">RRM domain-containing protein</fullName>
    </recommendedName>
</protein>
<dbReference type="FunFam" id="3.30.70.330:FF:000461">
    <property type="entry name" value="Serine/arginine-rich splicing factor SR45"/>
    <property type="match status" value="1"/>
</dbReference>
<evidence type="ECO:0000313" key="11">
    <source>
        <dbReference type="EMBL" id="ONK57681.1"/>
    </source>
</evidence>
<dbReference type="GO" id="GO:0003723">
    <property type="term" value="F:RNA binding"/>
    <property type="evidence" value="ECO:0007669"/>
    <property type="project" value="UniProtKB-UniRule"/>
</dbReference>
<dbReference type="PANTHER" id="PTHR15481">
    <property type="entry name" value="RIBONUCLEIC ACID BINDING PROTEIN S1"/>
    <property type="match status" value="1"/>
</dbReference>
<dbReference type="InterPro" id="IPR035979">
    <property type="entry name" value="RBD_domain_sf"/>
</dbReference>
<proteinExistence type="predicted"/>
<dbReference type="SUPFAM" id="SSF54928">
    <property type="entry name" value="RNA-binding domain, RBD"/>
    <property type="match status" value="1"/>
</dbReference>
<feature type="compositionally biased region" description="Basic residues" evidence="9">
    <location>
        <begin position="289"/>
        <end position="367"/>
    </location>
</feature>
<gene>
    <name evidence="11" type="ORF">A4U43_C09F2980</name>
</gene>
<feature type="compositionally biased region" description="Basic and acidic residues" evidence="9">
    <location>
        <begin position="192"/>
        <end position="219"/>
    </location>
</feature>
<dbReference type="SMART" id="SM00360">
    <property type="entry name" value="RRM"/>
    <property type="match status" value="1"/>
</dbReference>
<keyword evidence="5" id="KW-0804">Transcription</keyword>
<evidence type="ECO:0000256" key="2">
    <source>
        <dbReference type="ARBA" id="ARBA00022478"/>
    </source>
</evidence>
<dbReference type="InterPro" id="IPR034201">
    <property type="entry name" value="RNPS1_RRM"/>
</dbReference>
<keyword evidence="6" id="KW-0508">mRNA splicing</keyword>
<evidence type="ECO:0000256" key="9">
    <source>
        <dbReference type="SAM" id="MobiDB-lite"/>
    </source>
</evidence>
<dbReference type="AlphaFoldDB" id="A0A5P1E4X5"/>
<dbReference type="Pfam" id="PF13656">
    <property type="entry name" value="RNA_pol_L_2"/>
    <property type="match status" value="1"/>
</dbReference>
<keyword evidence="4 8" id="KW-0694">RNA-binding</keyword>
<evidence type="ECO:0000256" key="8">
    <source>
        <dbReference type="PROSITE-ProRule" id="PRU00176"/>
    </source>
</evidence>
<dbReference type="GO" id="GO:0000428">
    <property type="term" value="C:DNA-directed RNA polymerase complex"/>
    <property type="evidence" value="ECO:0007669"/>
    <property type="project" value="UniProtKB-KW"/>
</dbReference>
<feature type="compositionally biased region" description="Low complexity" evidence="9">
    <location>
        <begin position="7"/>
        <end position="24"/>
    </location>
</feature>
<dbReference type="GO" id="GO:0046983">
    <property type="term" value="F:protein dimerization activity"/>
    <property type="evidence" value="ECO:0007669"/>
    <property type="project" value="InterPro"/>
</dbReference>
<sequence>MAKPGRGRSPSVSGSGSSSRSRSSSRSDSRSRSRSLSRSRSKSFTSSSSPSRSGSSRSRSPPPQRRSPIGAVRRARSPSPAPKRASPPRKKSPVVESGVLCIEYLSRNVNEGHLKEIFNNFGEVVNAELAMNRNVNLPLGHGYVTFKKRADAEKARLYMDGGQIDGTVVGVKFTLPQRPRVSPPPKAVPVAPKREAPPRDKVGIDVEKETQQRPRDPSPRRKPASPSRRRSPIRRAPSPRRRPDSPPPRRAISPARRRADSPPYRRGGSPPRRRGPSPARRGSPSPPPRRYRSPARVSPRRVRGSPIRKRSPLPLRRRSPPPRRARSPPRRSPPPRRRSRSPIRRLGRSRSRSMSPRRGRAPPRRGRSSSSFSDSPSPPRKVEECQEVELLLEGPEGEETAVSVAAAAALLLNPNHFSMVCARRLVSCFSPRVVFCGYSIPHPSDNRVNIRVQTTGDSAKDVFKDSLQNLMFICQHVRTTFDKSVADFKVSQPLEQMNIDKR</sequence>
<dbReference type="InterPro" id="IPR000504">
    <property type="entry name" value="RRM_dom"/>
</dbReference>
<feature type="compositionally biased region" description="Basic residues" evidence="9">
    <location>
        <begin position="32"/>
        <end position="41"/>
    </location>
</feature>
<feature type="domain" description="RRM" evidence="10">
    <location>
        <begin position="98"/>
        <end position="176"/>
    </location>
</feature>
<dbReference type="GO" id="GO:0005654">
    <property type="term" value="C:nucleoplasm"/>
    <property type="evidence" value="ECO:0007669"/>
    <property type="project" value="TreeGrafter"/>
</dbReference>
<accession>A0A5P1E4X5</accession>
<dbReference type="Gene3D" id="3.30.70.330">
    <property type="match status" value="1"/>
</dbReference>
<dbReference type="InterPro" id="IPR009025">
    <property type="entry name" value="RBP11-like_dimer"/>
</dbReference>
<evidence type="ECO:0000256" key="3">
    <source>
        <dbReference type="ARBA" id="ARBA00022664"/>
    </source>
</evidence>
<evidence type="ECO:0000313" key="12">
    <source>
        <dbReference type="Proteomes" id="UP000243459"/>
    </source>
</evidence>
<evidence type="ECO:0000259" key="10">
    <source>
        <dbReference type="PROSITE" id="PS50102"/>
    </source>
</evidence>
<dbReference type="GO" id="GO:0061574">
    <property type="term" value="C:ASAP complex"/>
    <property type="evidence" value="ECO:0007669"/>
    <property type="project" value="TreeGrafter"/>
</dbReference>
<keyword evidence="3" id="KW-0507">mRNA processing</keyword>